<name>A0ABQ3XM78_9ACTN</name>
<evidence type="ECO:0000259" key="2">
    <source>
        <dbReference type="Pfam" id="PF26366"/>
    </source>
</evidence>
<dbReference type="Pfam" id="PF26366">
    <property type="entry name" value="DUF8094"/>
    <property type="match status" value="1"/>
</dbReference>
<reference evidence="3 4" key="1">
    <citation type="submission" date="2021-01" db="EMBL/GenBank/DDBJ databases">
        <title>Whole genome shotgun sequence of Actinoplanes couchii NBRC 106145.</title>
        <authorList>
            <person name="Komaki H."/>
            <person name="Tamura T."/>
        </authorList>
    </citation>
    <scope>NUCLEOTIDE SEQUENCE [LARGE SCALE GENOMIC DNA]</scope>
    <source>
        <strain evidence="3 4">NBRC 106145</strain>
    </source>
</reference>
<dbReference type="RefSeq" id="WP_203805803.1">
    <property type="nucleotide sequence ID" value="NZ_BAAAQE010000112.1"/>
</dbReference>
<dbReference type="Proteomes" id="UP000612282">
    <property type="component" value="Unassembled WGS sequence"/>
</dbReference>
<accession>A0ABQ3XM78</accession>
<dbReference type="EMBL" id="BOMG01000097">
    <property type="protein sequence ID" value="GID59596.1"/>
    <property type="molecule type" value="Genomic_DNA"/>
</dbReference>
<keyword evidence="4" id="KW-1185">Reference proteome</keyword>
<evidence type="ECO:0000256" key="1">
    <source>
        <dbReference type="SAM" id="SignalP"/>
    </source>
</evidence>
<comment type="caution">
    <text evidence="3">The sequence shown here is derived from an EMBL/GenBank/DDBJ whole genome shotgun (WGS) entry which is preliminary data.</text>
</comment>
<organism evidence="3 4">
    <name type="scientific">Actinoplanes couchii</name>
    <dbReference type="NCBI Taxonomy" id="403638"/>
    <lineage>
        <taxon>Bacteria</taxon>
        <taxon>Bacillati</taxon>
        <taxon>Actinomycetota</taxon>
        <taxon>Actinomycetes</taxon>
        <taxon>Micromonosporales</taxon>
        <taxon>Micromonosporaceae</taxon>
        <taxon>Actinoplanes</taxon>
    </lineage>
</organism>
<feature type="signal peptide" evidence="1">
    <location>
        <begin position="1"/>
        <end position="21"/>
    </location>
</feature>
<feature type="chain" id="PRO_5045827070" description="DUF8094 domain-containing protein" evidence="1">
    <location>
        <begin position="22"/>
        <end position="328"/>
    </location>
</feature>
<evidence type="ECO:0000313" key="4">
    <source>
        <dbReference type="Proteomes" id="UP000612282"/>
    </source>
</evidence>
<sequence>MRPYSKIVAAFLLLLPVAACTPDSEPEPSVSAAATLEDSGDPVFDQAGLADLMARLTEDNNKANAALDSTAVALYEAEAAMEADQASLNATPSEYSIKPFTYEPVGSHIPGVLSGADFFVVESRTSFGGASYPLIMAKFGSEWRLSHYVGLEASLPEIKRDASGNAEVVDAADSTDTLIAAPRAVAEAHARRITDQPAEDPLFGADTTTGDVVNPEQMLVDMKFVRDNTLVPAESATYTSAVSKYPVRALRTIDGAAVVAYSTVTDIVGANPGRQVFIPQYRRKLGTNTGAGTQKLKRLTAWWVLVPVKGSALPVAVLGGKSTVIAVG</sequence>
<gene>
    <name evidence="3" type="ORF">Aco03nite_080000</name>
</gene>
<evidence type="ECO:0000313" key="3">
    <source>
        <dbReference type="EMBL" id="GID59596.1"/>
    </source>
</evidence>
<proteinExistence type="predicted"/>
<feature type="domain" description="DUF8094" evidence="2">
    <location>
        <begin position="43"/>
        <end position="325"/>
    </location>
</feature>
<keyword evidence="1" id="KW-0732">Signal</keyword>
<dbReference type="InterPro" id="IPR058407">
    <property type="entry name" value="DUF8094"/>
</dbReference>
<protein>
    <recommendedName>
        <fullName evidence="2">DUF8094 domain-containing protein</fullName>
    </recommendedName>
</protein>